<dbReference type="InterPro" id="IPR052899">
    <property type="entry name" value="Class-I_DAHP_synthase"/>
</dbReference>
<protein>
    <submittedName>
        <fullName evidence="3">3-deoxy-D-arabino-heptulosonate 7-phosphate synthase</fullName>
    </submittedName>
</protein>
<dbReference type="Gene3D" id="3.20.20.70">
    <property type="entry name" value="Aldolase class I"/>
    <property type="match status" value="1"/>
</dbReference>
<evidence type="ECO:0000313" key="3">
    <source>
        <dbReference type="EMBL" id="PJZ24176.1"/>
    </source>
</evidence>
<dbReference type="Gene3D" id="3.30.70.1140">
    <property type="entry name" value="Phospho-2-dehydro-3-deoxyheptonate aldolase, domain 1"/>
    <property type="match status" value="1"/>
</dbReference>
<dbReference type="InterPro" id="IPR013785">
    <property type="entry name" value="Aldolase_TIM"/>
</dbReference>
<dbReference type="OrthoDB" id="9780456at2"/>
<gene>
    <name evidence="3" type="ORF">CH357_17690</name>
</gene>
<dbReference type="PANTHER" id="PTHR43018">
    <property type="entry name" value="PHOSPHO-2-DEHYDRO-3-DEOXYHEPTONATE ALDOLASE"/>
    <property type="match status" value="1"/>
</dbReference>
<comment type="caution">
    <text evidence="3">The sequence shown here is derived from an EMBL/GenBank/DDBJ whole genome shotgun (WGS) entry which is preliminary data.</text>
</comment>
<organism evidence="3 4">
    <name type="scientific">Leptospira hartskeerlii</name>
    <dbReference type="NCBI Taxonomy" id="2023177"/>
    <lineage>
        <taxon>Bacteria</taxon>
        <taxon>Pseudomonadati</taxon>
        <taxon>Spirochaetota</taxon>
        <taxon>Spirochaetia</taxon>
        <taxon>Leptospirales</taxon>
        <taxon>Leptospiraceae</taxon>
        <taxon>Leptospira</taxon>
    </lineage>
</organism>
<dbReference type="GO" id="GO:0016740">
    <property type="term" value="F:transferase activity"/>
    <property type="evidence" value="ECO:0007669"/>
    <property type="project" value="UniProtKB-KW"/>
</dbReference>
<dbReference type="EMBL" id="NPDN01000010">
    <property type="protein sequence ID" value="PJZ24176.1"/>
    <property type="molecule type" value="Genomic_DNA"/>
</dbReference>
<name>A0A2M9X902_9LEPT</name>
<sequence length="380" mass="42459">MDIVELEKGYPETEAKIKALASECGNATEIIRGAVVSDTIHFIGDTRKISDKEGYVKELPGVTRIWNVSLPYKNIARTAAGKNGEVVHRENRIVEVHGKDGLVRKFGTGKHIFLVGPDSPQTYEQTVTIAKQAVEIGKKFGILDRIIFRGGAFKPRTRPTDWRGMGWDGIKLLDRVKEETGLPYVTEVMDHTMAEEVSKHADMIQIGTRNAQDFELLEAVGRTGKPVILKRGFGNEAIEWFSAAEYIANQGNLNIVLCERGVKTLFIKEGYCRNTPDLNVITHAKNQTILPVIFDPSHVAGDDKIVVSNLLASLPFNPDGSITETLHVEEFRKEQMCDAAQALLMSLYEKTVEAILTYEEKIKPLTDKVDSYFLERKGKK</sequence>
<keyword evidence="1" id="KW-0808">Transferase</keyword>
<dbReference type="Pfam" id="PF00793">
    <property type="entry name" value="DAHP_synth_1"/>
    <property type="match status" value="1"/>
</dbReference>
<keyword evidence="4" id="KW-1185">Reference proteome</keyword>
<dbReference type="AlphaFoldDB" id="A0A2M9X902"/>
<reference evidence="3 4" key="1">
    <citation type="submission" date="2017-07" db="EMBL/GenBank/DDBJ databases">
        <title>Leptospira spp. isolated from tropical soils.</title>
        <authorList>
            <person name="Thibeaux R."/>
            <person name="Iraola G."/>
            <person name="Ferres I."/>
            <person name="Bierque E."/>
            <person name="Girault D."/>
            <person name="Soupe-Gilbert M.-E."/>
            <person name="Picardeau M."/>
            <person name="Goarant C."/>
        </authorList>
    </citation>
    <scope>NUCLEOTIDE SEQUENCE [LARGE SCALE GENOMIC DNA]</scope>
    <source>
        <strain evidence="3 4">MCA1-C-A1</strain>
    </source>
</reference>
<dbReference type="PANTHER" id="PTHR43018:SF1">
    <property type="entry name" value="PROTEIN AROA(G)"/>
    <property type="match status" value="1"/>
</dbReference>
<evidence type="ECO:0000256" key="1">
    <source>
        <dbReference type="ARBA" id="ARBA00022679"/>
    </source>
</evidence>
<dbReference type="InterPro" id="IPR006218">
    <property type="entry name" value="DAHP1/KDSA"/>
</dbReference>
<accession>A0A2M9X902</accession>
<proteinExistence type="predicted"/>
<evidence type="ECO:0000313" key="4">
    <source>
        <dbReference type="Proteomes" id="UP000232196"/>
    </source>
</evidence>
<dbReference type="Proteomes" id="UP000232196">
    <property type="component" value="Unassembled WGS sequence"/>
</dbReference>
<dbReference type="SUPFAM" id="SSF51569">
    <property type="entry name" value="Aldolase"/>
    <property type="match status" value="1"/>
</dbReference>
<dbReference type="RefSeq" id="WP_100708092.1">
    <property type="nucleotide sequence ID" value="NZ_NPDL01000001.1"/>
</dbReference>
<evidence type="ECO:0000259" key="2">
    <source>
        <dbReference type="Pfam" id="PF00793"/>
    </source>
</evidence>
<feature type="domain" description="DAHP synthetase I/KDSA" evidence="2">
    <location>
        <begin position="107"/>
        <end position="350"/>
    </location>
</feature>